<organism evidence="9 10">
    <name type="scientific">Seiridium unicorne</name>
    <dbReference type="NCBI Taxonomy" id="138068"/>
    <lineage>
        <taxon>Eukaryota</taxon>
        <taxon>Fungi</taxon>
        <taxon>Dikarya</taxon>
        <taxon>Ascomycota</taxon>
        <taxon>Pezizomycotina</taxon>
        <taxon>Sordariomycetes</taxon>
        <taxon>Xylariomycetidae</taxon>
        <taxon>Amphisphaeriales</taxon>
        <taxon>Sporocadaceae</taxon>
        <taxon>Seiridium</taxon>
    </lineage>
</organism>
<dbReference type="PANTHER" id="PTHR48069:SF3">
    <property type="entry name" value="DIHYDROFOLATE REDUCTASE"/>
    <property type="match status" value="1"/>
</dbReference>
<dbReference type="EMBL" id="JARVKF010000011">
    <property type="protein sequence ID" value="KAK9425847.1"/>
    <property type="molecule type" value="Genomic_DNA"/>
</dbReference>
<dbReference type="Proteomes" id="UP001408356">
    <property type="component" value="Unassembled WGS sequence"/>
</dbReference>
<dbReference type="PRINTS" id="PR00070">
    <property type="entry name" value="DHFR"/>
</dbReference>
<sequence length="226" mass="24754">MAPVELTLVLAATRNMGIGRAGGLPWTGLKKEMAYFARVTKRSPSDVTVTRTGISGTKLTHLTQAQSSGPNAVIMGRKTWDSIPPKFRPLKGRLNIVISRSHPEAVEEAVNTETDPVKVNSLEKAVEYVSSGAPGKVGRVFVIGGAQIYGAALQLPEAKRIVLTKVMTDFECDAFFPLKLFESQGDSKWVKRSKQELDAWAGETVPEGVQEENGTEYEFQMWEKVS</sequence>
<accession>A0ABR2VG30</accession>
<comment type="caution">
    <text evidence="9">The sequence shown here is derived from an EMBL/GenBank/DDBJ whole genome shotgun (WGS) entry which is preliminary data.</text>
</comment>
<dbReference type="PROSITE" id="PS51330">
    <property type="entry name" value="DHFR_2"/>
    <property type="match status" value="1"/>
</dbReference>
<keyword evidence="6" id="KW-0560">Oxidoreductase</keyword>
<dbReference type="SUPFAM" id="SSF53597">
    <property type="entry name" value="Dihydrofolate reductase-like"/>
    <property type="match status" value="1"/>
</dbReference>
<dbReference type="InterPro" id="IPR017925">
    <property type="entry name" value="DHFR_CS"/>
</dbReference>
<evidence type="ECO:0000256" key="1">
    <source>
        <dbReference type="ARBA" id="ARBA00004903"/>
    </source>
</evidence>
<dbReference type="Pfam" id="PF00186">
    <property type="entry name" value="DHFR_1"/>
    <property type="match status" value="1"/>
</dbReference>
<comment type="pathway">
    <text evidence="1">Cofactor biosynthesis; tetrahydrofolate biosynthesis; 5,6,7,8-tetrahydrofolate from 7,8-dihydrofolate: step 1/1.</text>
</comment>
<name>A0ABR2VG30_9PEZI</name>
<evidence type="ECO:0000256" key="2">
    <source>
        <dbReference type="ARBA" id="ARBA00012856"/>
    </source>
</evidence>
<evidence type="ECO:0000313" key="9">
    <source>
        <dbReference type="EMBL" id="KAK9425847.1"/>
    </source>
</evidence>
<protein>
    <recommendedName>
        <fullName evidence="3">Dihydrofolate reductase</fullName>
        <ecNumber evidence="2">1.5.1.3</ecNumber>
    </recommendedName>
</protein>
<evidence type="ECO:0000256" key="4">
    <source>
        <dbReference type="ARBA" id="ARBA00022563"/>
    </source>
</evidence>
<evidence type="ECO:0000259" key="8">
    <source>
        <dbReference type="PROSITE" id="PS51330"/>
    </source>
</evidence>
<evidence type="ECO:0000256" key="7">
    <source>
        <dbReference type="RuleBase" id="RU004474"/>
    </source>
</evidence>
<evidence type="ECO:0000256" key="3">
    <source>
        <dbReference type="ARBA" id="ARBA00018886"/>
    </source>
</evidence>
<dbReference type="InterPro" id="IPR012259">
    <property type="entry name" value="DHFR"/>
</dbReference>
<feature type="domain" description="DHFR" evidence="8">
    <location>
        <begin position="5"/>
        <end position="224"/>
    </location>
</feature>
<dbReference type="InterPro" id="IPR024072">
    <property type="entry name" value="DHFR-like_dom_sf"/>
</dbReference>
<dbReference type="PANTHER" id="PTHR48069">
    <property type="entry name" value="DIHYDROFOLATE REDUCTASE"/>
    <property type="match status" value="1"/>
</dbReference>
<reference evidence="9 10" key="1">
    <citation type="journal article" date="2024" name="J. Plant Pathol.">
        <title>Sequence and assembly of the genome of Seiridium unicorne, isolate CBS 538.82, causal agent of cypress canker disease.</title>
        <authorList>
            <person name="Scali E."/>
            <person name="Rocca G.D."/>
            <person name="Danti R."/>
            <person name="Garbelotto M."/>
            <person name="Barberini S."/>
            <person name="Baroncelli R."/>
            <person name="Emiliani G."/>
        </authorList>
    </citation>
    <scope>NUCLEOTIDE SEQUENCE [LARGE SCALE GENOMIC DNA]</scope>
    <source>
        <strain evidence="9 10">BM-138-508</strain>
    </source>
</reference>
<dbReference type="Gene3D" id="3.40.430.10">
    <property type="entry name" value="Dihydrofolate Reductase, subunit A"/>
    <property type="match status" value="1"/>
</dbReference>
<evidence type="ECO:0000313" key="10">
    <source>
        <dbReference type="Proteomes" id="UP001408356"/>
    </source>
</evidence>
<gene>
    <name evidence="9" type="ORF">SUNI508_12825</name>
</gene>
<dbReference type="PROSITE" id="PS00075">
    <property type="entry name" value="DHFR_1"/>
    <property type="match status" value="1"/>
</dbReference>
<keyword evidence="4" id="KW-0554">One-carbon metabolism</keyword>
<proteinExistence type="inferred from homology"/>
<keyword evidence="5" id="KW-0521">NADP</keyword>
<evidence type="ECO:0000256" key="5">
    <source>
        <dbReference type="ARBA" id="ARBA00022857"/>
    </source>
</evidence>
<dbReference type="EC" id="1.5.1.3" evidence="2"/>
<keyword evidence="10" id="KW-1185">Reference proteome</keyword>
<evidence type="ECO:0000256" key="6">
    <source>
        <dbReference type="ARBA" id="ARBA00023002"/>
    </source>
</evidence>
<dbReference type="InterPro" id="IPR001796">
    <property type="entry name" value="DHFR_dom"/>
</dbReference>
<comment type="similarity">
    <text evidence="7">Belongs to the dihydrofolate reductase family.</text>
</comment>
<dbReference type="CDD" id="cd00209">
    <property type="entry name" value="DHFR"/>
    <property type="match status" value="1"/>
</dbReference>